<evidence type="ECO:0000313" key="11">
    <source>
        <dbReference type="EMBL" id="MBC5688836.1"/>
    </source>
</evidence>
<organism evidence="11 12">
    <name type="scientific">Mediterraneibacter hominis</name>
    <dbReference type="NCBI Taxonomy" id="2763054"/>
    <lineage>
        <taxon>Bacteria</taxon>
        <taxon>Bacillati</taxon>
        <taxon>Bacillota</taxon>
        <taxon>Clostridia</taxon>
        <taxon>Lachnospirales</taxon>
        <taxon>Lachnospiraceae</taxon>
        <taxon>Mediterraneibacter</taxon>
    </lineage>
</organism>
<dbReference type="Pfam" id="PF00005">
    <property type="entry name" value="ABC_tran"/>
    <property type="match status" value="2"/>
</dbReference>
<keyword evidence="3" id="KW-1003">Cell membrane</keyword>
<dbReference type="GO" id="GO:0005524">
    <property type="term" value="F:ATP binding"/>
    <property type="evidence" value="ECO:0007669"/>
    <property type="project" value="UniProtKB-KW"/>
</dbReference>
<keyword evidence="8" id="KW-1278">Translocase</keyword>
<evidence type="ECO:0000256" key="2">
    <source>
        <dbReference type="ARBA" id="ARBA00022448"/>
    </source>
</evidence>
<dbReference type="PANTHER" id="PTHR43790:SF3">
    <property type="entry name" value="D-ALLOSE IMPORT ATP-BINDING PROTEIN ALSA-RELATED"/>
    <property type="match status" value="1"/>
</dbReference>
<reference evidence="11" key="1">
    <citation type="submission" date="2020-08" db="EMBL/GenBank/DDBJ databases">
        <title>Genome public.</title>
        <authorList>
            <person name="Liu C."/>
            <person name="Sun Q."/>
        </authorList>
    </citation>
    <scope>NUCLEOTIDE SEQUENCE</scope>
    <source>
        <strain evidence="11">NSJ-55</strain>
    </source>
</reference>
<dbReference type="FunFam" id="3.40.50.300:FF:000127">
    <property type="entry name" value="Ribose import ATP-binding protein RbsA"/>
    <property type="match status" value="1"/>
</dbReference>
<dbReference type="SUPFAM" id="SSF52540">
    <property type="entry name" value="P-loop containing nucleoside triphosphate hydrolases"/>
    <property type="match status" value="2"/>
</dbReference>
<evidence type="ECO:0000256" key="4">
    <source>
        <dbReference type="ARBA" id="ARBA00022597"/>
    </source>
</evidence>
<dbReference type="CDD" id="cd03215">
    <property type="entry name" value="ABC_Carb_Monos_II"/>
    <property type="match status" value="1"/>
</dbReference>
<keyword evidence="9" id="KW-0472">Membrane</keyword>
<name>A0A923LIW3_9FIRM</name>
<dbReference type="InterPro" id="IPR003439">
    <property type="entry name" value="ABC_transporter-like_ATP-bd"/>
</dbReference>
<keyword evidence="4" id="KW-0762">Sugar transport</keyword>
<keyword evidence="5" id="KW-0677">Repeat</keyword>
<dbReference type="AlphaFoldDB" id="A0A923LIW3"/>
<dbReference type="InterPro" id="IPR027417">
    <property type="entry name" value="P-loop_NTPase"/>
</dbReference>
<dbReference type="PANTHER" id="PTHR43790">
    <property type="entry name" value="CARBOHYDRATE TRANSPORT ATP-BINDING PROTEIN MG119-RELATED"/>
    <property type="match status" value="1"/>
</dbReference>
<dbReference type="RefSeq" id="WP_186875421.1">
    <property type="nucleotide sequence ID" value="NZ_JACOPF010000001.1"/>
</dbReference>
<protein>
    <submittedName>
        <fullName evidence="11">Sugar ABC transporter ATP-binding protein</fullName>
    </submittedName>
</protein>
<gene>
    <name evidence="11" type="ORF">H8S37_07850</name>
</gene>
<dbReference type="InterPro" id="IPR050107">
    <property type="entry name" value="ABC_carbohydrate_import_ATPase"/>
</dbReference>
<evidence type="ECO:0000256" key="1">
    <source>
        <dbReference type="ARBA" id="ARBA00004202"/>
    </source>
</evidence>
<feature type="domain" description="ABC transporter" evidence="10">
    <location>
        <begin position="249"/>
        <end position="495"/>
    </location>
</feature>
<dbReference type="SMART" id="SM00382">
    <property type="entry name" value="AAA"/>
    <property type="match status" value="2"/>
</dbReference>
<keyword evidence="6" id="KW-0547">Nucleotide-binding</keyword>
<accession>A0A923LIW3</accession>
<evidence type="ECO:0000259" key="10">
    <source>
        <dbReference type="PROSITE" id="PS50893"/>
    </source>
</evidence>
<dbReference type="PROSITE" id="PS00211">
    <property type="entry name" value="ABC_TRANSPORTER_1"/>
    <property type="match status" value="1"/>
</dbReference>
<evidence type="ECO:0000313" key="12">
    <source>
        <dbReference type="Proteomes" id="UP000652477"/>
    </source>
</evidence>
<dbReference type="CDD" id="cd03216">
    <property type="entry name" value="ABC_Carb_Monos_I"/>
    <property type="match status" value="1"/>
</dbReference>
<dbReference type="InterPro" id="IPR017871">
    <property type="entry name" value="ABC_transporter-like_CS"/>
</dbReference>
<dbReference type="Proteomes" id="UP000652477">
    <property type="component" value="Unassembled WGS sequence"/>
</dbReference>
<dbReference type="GO" id="GO:0016887">
    <property type="term" value="F:ATP hydrolysis activity"/>
    <property type="evidence" value="ECO:0007669"/>
    <property type="project" value="InterPro"/>
</dbReference>
<evidence type="ECO:0000256" key="5">
    <source>
        <dbReference type="ARBA" id="ARBA00022737"/>
    </source>
</evidence>
<evidence type="ECO:0000256" key="8">
    <source>
        <dbReference type="ARBA" id="ARBA00022967"/>
    </source>
</evidence>
<evidence type="ECO:0000256" key="6">
    <source>
        <dbReference type="ARBA" id="ARBA00022741"/>
    </source>
</evidence>
<keyword evidence="7 11" id="KW-0067">ATP-binding</keyword>
<comment type="caution">
    <text evidence="11">The sequence shown here is derived from an EMBL/GenBank/DDBJ whole genome shotgun (WGS) entry which is preliminary data.</text>
</comment>
<evidence type="ECO:0000256" key="9">
    <source>
        <dbReference type="ARBA" id="ARBA00023136"/>
    </source>
</evidence>
<dbReference type="InterPro" id="IPR003593">
    <property type="entry name" value="AAA+_ATPase"/>
</dbReference>
<dbReference type="Gene3D" id="3.40.50.300">
    <property type="entry name" value="P-loop containing nucleotide triphosphate hydrolases"/>
    <property type="match status" value="2"/>
</dbReference>
<keyword evidence="2" id="KW-0813">Transport</keyword>
<dbReference type="EMBL" id="JACOPF010000001">
    <property type="protein sequence ID" value="MBC5688836.1"/>
    <property type="molecule type" value="Genomic_DNA"/>
</dbReference>
<evidence type="ECO:0000256" key="7">
    <source>
        <dbReference type="ARBA" id="ARBA00022840"/>
    </source>
</evidence>
<evidence type="ECO:0000256" key="3">
    <source>
        <dbReference type="ARBA" id="ARBA00022475"/>
    </source>
</evidence>
<dbReference type="GO" id="GO:0005886">
    <property type="term" value="C:plasma membrane"/>
    <property type="evidence" value="ECO:0007669"/>
    <property type="project" value="UniProtKB-SubCell"/>
</dbReference>
<feature type="domain" description="ABC transporter" evidence="10">
    <location>
        <begin position="7"/>
        <end position="242"/>
    </location>
</feature>
<proteinExistence type="predicted"/>
<comment type="subcellular location">
    <subcellularLocation>
        <location evidence="1">Cell membrane</location>
        <topology evidence="1">Peripheral membrane protein</topology>
    </subcellularLocation>
</comment>
<keyword evidence="12" id="KW-1185">Reference proteome</keyword>
<dbReference type="PROSITE" id="PS50893">
    <property type="entry name" value="ABC_TRANSPORTER_2"/>
    <property type="match status" value="2"/>
</dbReference>
<sequence length="495" mass="55120">MIGDTILKLNHISKLYPGVVALDDMNMEFREGEVHAIVGENGAGKSTMIKTISGAIEPSRGTIEICGETFDKLTPKLSRQKGVAVIYQEFTLVPVLSAAENIFMGEYMLKGMVLDRKAMEEKAKELFERLHVRIDPKVKVADLTTGFQQIVEIAKAISKDAKILIMDEPSAPLTITEVEAMYEIVDRLKAEGVTILYISHRMEEIFRLSDRVTVIRDGKYITTVNTADTNKQELIRLMVGRELNESYPVRKKPAGETIMKLDKLSGNGIKDISFEIKKGEVLGLGGLVGAGRTELAQLIFGSERITSGKIIYKGKSFRPKNCREAIENNIAMIPEDRKRHGVVLEMSIRENTTMPCLKHISKYSVIKSAKENEVTEKYEKILRIKTPTIEQLVKNLSGGNQQKVVLAKWLAMDPDIIIFDEPTRGIDVGAKQEIYEVMNELANQGKAIVMISSDMEELIGMSDRIIVLCKGRMAGTLNKNEISQETILTKAAGAE</sequence>